<dbReference type="InterPro" id="IPR001841">
    <property type="entry name" value="Znf_RING"/>
</dbReference>
<evidence type="ECO:0000256" key="8">
    <source>
        <dbReference type="ARBA" id="ARBA00023163"/>
    </source>
</evidence>
<dbReference type="SMART" id="SM00438">
    <property type="entry name" value="ZnF_NFX"/>
    <property type="match status" value="9"/>
</dbReference>
<evidence type="ECO:0000256" key="9">
    <source>
        <dbReference type="ARBA" id="ARBA00023242"/>
    </source>
</evidence>
<dbReference type="Pfam" id="PF01424">
    <property type="entry name" value="R3H"/>
    <property type="match status" value="1"/>
</dbReference>
<feature type="domain" description="R3H" evidence="14">
    <location>
        <begin position="1062"/>
        <end position="1130"/>
    </location>
</feature>
<feature type="region of interest" description="Disordered" evidence="11">
    <location>
        <begin position="132"/>
        <end position="163"/>
    </location>
</feature>
<evidence type="ECO:0000256" key="1">
    <source>
        <dbReference type="ARBA" id="ARBA00004123"/>
    </source>
</evidence>
<feature type="compositionally biased region" description="Polar residues" evidence="11">
    <location>
        <begin position="369"/>
        <end position="388"/>
    </location>
</feature>
<dbReference type="SUPFAM" id="SSF82708">
    <property type="entry name" value="R3H domain"/>
    <property type="match status" value="1"/>
</dbReference>
<dbReference type="CDD" id="cd02643">
    <property type="entry name" value="R3H_NF-X1"/>
    <property type="match status" value="1"/>
</dbReference>
<keyword evidence="3" id="KW-0479">Metal-binding</keyword>
<feature type="compositionally biased region" description="Basic residues" evidence="11">
    <location>
        <begin position="146"/>
        <end position="157"/>
    </location>
</feature>
<dbReference type="PANTHER" id="PTHR12360:SF12">
    <property type="entry name" value="TRANSCRIPTIONAL REPRESSOR NF-X1"/>
    <property type="match status" value="1"/>
</dbReference>
<evidence type="ECO:0000256" key="5">
    <source>
        <dbReference type="ARBA" id="ARBA00022771"/>
    </source>
</evidence>
<comment type="subcellular location">
    <subcellularLocation>
        <location evidence="1">Nucleus</location>
    </subcellularLocation>
</comment>
<name>A0AAV2H411_LYMST</name>
<dbReference type="PROSITE" id="PS50089">
    <property type="entry name" value="ZF_RING_2"/>
    <property type="match status" value="1"/>
</dbReference>
<evidence type="ECO:0000256" key="10">
    <source>
        <dbReference type="PROSITE-ProRule" id="PRU00175"/>
    </source>
</evidence>
<feature type="compositionally biased region" description="Basic and acidic residues" evidence="11">
    <location>
        <begin position="303"/>
        <end position="326"/>
    </location>
</feature>
<feature type="compositionally biased region" description="Polar residues" evidence="11">
    <location>
        <begin position="258"/>
        <end position="269"/>
    </location>
</feature>
<dbReference type="Pfam" id="PF01422">
    <property type="entry name" value="zf-NF-X1"/>
    <property type="match status" value="8"/>
</dbReference>
<proteinExistence type="inferred from homology"/>
<dbReference type="GO" id="GO:0000981">
    <property type="term" value="F:DNA-binding transcription factor activity, RNA polymerase II-specific"/>
    <property type="evidence" value="ECO:0007669"/>
    <property type="project" value="TreeGrafter"/>
</dbReference>
<dbReference type="InterPro" id="IPR000967">
    <property type="entry name" value="Znf_NFX1"/>
</dbReference>
<evidence type="ECO:0008006" key="17">
    <source>
        <dbReference type="Google" id="ProtNLM"/>
    </source>
</evidence>
<feature type="compositionally biased region" description="Basic and acidic residues" evidence="11">
    <location>
        <begin position="193"/>
        <end position="209"/>
    </location>
</feature>
<evidence type="ECO:0000259" key="13">
    <source>
        <dbReference type="PROSITE" id="PS50089"/>
    </source>
</evidence>
<dbReference type="PROSITE" id="PS50016">
    <property type="entry name" value="ZF_PHD_2"/>
    <property type="match status" value="1"/>
</dbReference>
<comment type="similarity">
    <text evidence="2">Belongs to the NFX1 family.</text>
</comment>
<keyword evidence="4" id="KW-0677">Repeat</keyword>
<organism evidence="15 16">
    <name type="scientific">Lymnaea stagnalis</name>
    <name type="common">Great pond snail</name>
    <name type="synonym">Helix stagnalis</name>
    <dbReference type="NCBI Taxonomy" id="6523"/>
    <lineage>
        <taxon>Eukaryota</taxon>
        <taxon>Metazoa</taxon>
        <taxon>Spiralia</taxon>
        <taxon>Lophotrochozoa</taxon>
        <taxon>Mollusca</taxon>
        <taxon>Gastropoda</taxon>
        <taxon>Heterobranchia</taxon>
        <taxon>Euthyneura</taxon>
        <taxon>Panpulmonata</taxon>
        <taxon>Hygrophila</taxon>
        <taxon>Lymnaeoidea</taxon>
        <taxon>Lymnaeidae</taxon>
        <taxon>Lymnaea</taxon>
    </lineage>
</organism>
<dbReference type="EMBL" id="CAXITT010000011">
    <property type="protein sequence ID" value="CAL1526969.1"/>
    <property type="molecule type" value="Genomic_DNA"/>
</dbReference>
<gene>
    <name evidence="15" type="ORF">GSLYS_00001146001</name>
</gene>
<keyword evidence="6" id="KW-0862">Zinc</keyword>
<evidence type="ECO:0000313" key="15">
    <source>
        <dbReference type="EMBL" id="CAL1526969.1"/>
    </source>
</evidence>
<feature type="domain" description="PHD-type" evidence="12">
    <location>
        <begin position="432"/>
        <end position="486"/>
    </location>
</feature>
<dbReference type="AlphaFoldDB" id="A0AAV2H411"/>
<dbReference type="InterPro" id="IPR036867">
    <property type="entry name" value="R3H_dom_sf"/>
</dbReference>
<feature type="compositionally biased region" description="Basic and acidic residues" evidence="11">
    <location>
        <begin position="238"/>
        <end position="256"/>
    </location>
</feature>
<keyword evidence="9" id="KW-0539">Nucleus</keyword>
<evidence type="ECO:0000256" key="2">
    <source>
        <dbReference type="ARBA" id="ARBA00007269"/>
    </source>
</evidence>
<dbReference type="PROSITE" id="PS51061">
    <property type="entry name" value="R3H"/>
    <property type="match status" value="1"/>
</dbReference>
<dbReference type="PANTHER" id="PTHR12360">
    <property type="entry name" value="NUCLEAR TRANSCRIPTION FACTOR, X-BOX BINDING 1 NFX1"/>
    <property type="match status" value="1"/>
</dbReference>
<evidence type="ECO:0000256" key="3">
    <source>
        <dbReference type="ARBA" id="ARBA00022723"/>
    </source>
</evidence>
<keyword evidence="16" id="KW-1185">Reference proteome</keyword>
<evidence type="ECO:0000256" key="6">
    <source>
        <dbReference type="ARBA" id="ARBA00022833"/>
    </source>
</evidence>
<feature type="compositionally biased region" description="Polar residues" evidence="11">
    <location>
        <begin position="132"/>
        <end position="145"/>
    </location>
</feature>
<dbReference type="SMART" id="SM00393">
    <property type="entry name" value="R3H"/>
    <property type="match status" value="1"/>
</dbReference>
<feature type="region of interest" description="Disordered" evidence="11">
    <location>
        <begin position="183"/>
        <end position="389"/>
    </location>
</feature>
<feature type="region of interest" description="Disordered" evidence="11">
    <location>
        <begin position="402"/>
        <end position="422"/>
    </location>
</feature>
<evidence type="ECO:0000259" key="12">
    <source>
        <dbReference type="PROSITE" id="PS50016"/>
    </source>
</evidence>
<dbReference type="InterPro" id="IPR019787">
    <property type="entry name" value="Znf_PHD-finger"/>
</dbReference>
<dbReference type="Gene3D" id="3.30.1370.50">
    <property type="entry name" value="R3H-like domain"/>
    <property type="match status" value="1"/>
</dbReference>
<evidence type="ECO:0000259" key="14">
    <source>
        <dbReference type="PROSITE" id="PS51061"/>
    </source>
</evidence>
<dbReference type="GO" id="GO:0000122">
    <property type="term" value="P:negative regulation of transcription by RNA polymerase II"/>
    <property type="evidence" value="ECO:0007669"/>
    <property type="project" value="TreeGrafter"/>
</dbReference>
<dbReference type="GO" id="GO:0000977">
    <property type="term" value="F:RNA polymerase II transcription regulatory region sequence-specific DNA binding"/>
    <property type="evidence" value="ECO:0007669"/>
    <property type="project" value="TreeGrafter"/>
</dbReference>
<protein>
    <recommendedName>
        <fullName evidence="17">Transcriptional repressor NF-X1</fullName>
    </recommendedName>
</protein>
<dbReference type="GO" id="GO:0005634">
    <property type="term" value="C:nucleus"/>
    <property type="evidence" value="ECO:0007669"/>
    <property type="project" value="UniProtKB-SubCell"/>
</dbReference>
<reference evidence="15 16" key="1">
    <citation type="submission" date="2024-04" db="EMBL/GenBank/DDBJ databases">
        <authorList>
            <consortium name="Genoscope - CEA"/>
            <person name="William W."/>
        </authorList>
    </citation>
    <scope>NUCLEOTIDE SEQUENCE [LARGE SCALE GENOMIC DNA]</scope>
</reference>
<evidence type="ECO:0000256" key="11">
    <source>
        <dbReference type="SAM" id="MobiDB-lite"/>
    </source>
</evidence>
<feature type="compositionally biased region" description="Basic and acidic residues" evidence="11">
    <location>
        <begin position="270"/>
        <end position="285"/>
    </location>
</feature>
<sequence>MSWQSNEHENIQATGHSLDYQSGAYMEDVRSPPFISPMQERMLPPYPVAMHHQNGRFSNNDFLPSAEFSTGPQPIYYQPYNNLYDAATNLNYIPGVPLHTNEFYNTTFDNPRNFSQDILQNVEVVPGTQFDKTGQQKQQNVNSKRANGRFHNVRGRRNQGNSYGYYDYSQQQDGYYEASLQQGYHPRGRQGGKYRDGMNHKSRELDKFSSEAVASKLGNGDGKYHRPPIQSQALSESDGEKREMKTKKQSETHYEDINNPNIQKVNSRSTPEDKQLSNTRHENVPFKRSTFGQDGRLNYSKKSYREYHESESDRVEKNSREIDHNGPTRQSQSEKTGKIDSFKHTSQFGKDNTDRVRKSTEAKERYKSDSFTFSRGKGNENNPSSSNVAFYGGLSRRVANDKSIKNTSTGQESLENDESQRGTLTEQLSKNRYECMVCCDNIRVEAPVWSCSNCYHVFHLTCIQKWARASISKDAENWRCPGCQNISVQIPSQYRCFCGHKKDPKYYRGETPHSCGEQCRKRRKGDCKHPCTLLCHPGPCPPCSSTVWLKCDCEKTRKNVRCAAAVRFKCDEVCGRTLECAVHQCTAVCHSGPCPPCKVTKSQECFCQKITRQVQCGTEEFRMAYFSCEQVCGRTLDCGNHVCEEVCHPCDCAPCSLMPSSLQFCCCGKTPLIDLKVTPRSSCLDLVPTCGNICNKPMACGLPSKPHLCEKKCHNGDCGPCSKETLLKCECGAIEKNIPCEIAATYNEKNPFKCQRRCGKKKTCGRHKCSDKCCVKDIHICEIVCGQKLSCGIHKCEELCHRGNCKRCLQASFDELTCYCGAEVLEPPIPCGTRRPDCRNTCTRQHDCDHPVRHNCHGDEICPPCTELTDKMCVGGHMMRKNVPCHMINISCGYPCNKMLPCGQHRCQKTCHKGNCLEEDAVCTQPCIKPRSSCGHPCGAPCHVSDCPEDVCKTEISITCPCGNRTAKAPCSAGGDHSGEIAQFQRLSVQSIVESGGQGVDMSQFTQTKKSNKRLDCDTNCAIIERNRRLALALEIKNPDMNAKLGSPTFTEFLKDFAKKNVKFASNVEKSLTELVQSSKQSAQPSRSHPFQSMNRDQRRFVHELAEFYGCQTQSYDSEPNKNVVATAYKDKCWLPNIILTQVACKDQVPKAPPPFATYKTQGVTFTVLEKKKAVAKEPAPNTRAWEEAGATASKPTASIDYFDFTE</sequence>
<dbReference type="CDD" id="cd16696">
    <property type="entry name" value="RING-CH-C4HC3_NFX1"/>
    <property type="match status" value="1"/>
</dbReference>
<dbReference type="Proteomes" id="UP001497497">
    <property type="component" value="Unassembled WGS sequence"/>
</dbReference>
<accession>A0AAV2H411</accession>
<dbReference type="InterPro" id="IPR001374">
    <property type="entry name" value="R3H_dom"/>
</dbReference>
<dbReference type="SMART" id="SM00184">
    <property type="entry name" value="RING"/>
    <property type="match status" value="1"/>
</dbReference>
<evidence type="ECO:0000313" key="16">
    <source>
        <dbReference type="Proteomes" id="UP001497497"/>
    </source>
</evidence>
<dbReference type="InterPro" id="IPR034078">
    <property type="entry name" value="NFX1_fam"/>
</dbReference>
<keyword evidence="8" id="KW-0804">Transcription</keyword>
<dbReference type="InterPro" id="IPR034076">
    <property type="entry name" value="R3H_NF-X1"/>
</dbReference>
<dbReference type="CDD" id="cd06008">
    <property type="entry name" value="NF-X1-zinc-finger"/>
    <property type="match status" value="7"/>
</dbReference>
<feature type="compositionally biased region" description="Basic and acidic residues" evidence="11">
    <location>
        <begin position="351"/>
        <end position="368"/>
    </location>
</feature>
<dbReference type="GO" id="GO:0008270">
    <property type="term" value="F:zinc ion binding"/>
    <property type="evidence" value="ECO:0007669"/>
    <property type="project" value="UniProtKB-KW"/>
</dbReference>
<keyword evidence="5 10" id="KW-0863">Zinc-finger</keyword>
<evidence type="ECO:0000256" key="7">
    <source>
        <dbReference type="ARBA" id="ARBA00023015"/>
    </source>
</evidence>
<keyword evidence="7" id="KW-0805">Transcription regulation</keyword>
<evidence type="ECO:0000256" key="4">
    <source>
        <dbReference type="ARBA" id="ARBA00022737"/>
    </source>
</evidence>
<feature type="domain" description="RING-type" evidence="13">
    <location>
        <begin position="435"/>
        <end position="484"/>
    </location>
</feature>
<comment type="caution">
    <text evidence="15">The sequence shown here is derived from an EMBL/GenBank/DDBJ whole genome shotgun (WGS) entry which is preliminary data.</text>
</comment>
<dbReference type="SUPFAM" id="SSF57850">
    <property type="entry name" value="RING/U-box"/>
    <property type="match status" value="1"/>
</dbReference>